<feature type="compositionally biased region" description="Polar residues" evidence="1">
    <location>
        <begin position="158"/>
        <end position="168"/>
    </location>
</feature>
<gene>
    <name evidence="3" type="ORF">BRENAR_LOCUS4659</name>
</gene>
<dbReference type="EMBL" id="CAACVR010000067">
    <property type="protein sequence ID" value="VEU23930.1"/>
    <property type="molecule type" value="Genomic_DNA"/>
</dbReference>
<evidence type="ECO:0000256" key="1">
    <source>
        <dbReference type="SAM" id="MobiDB-lite"/>
    </source>
</evidence>
<evidence type="ECO:0000313" key="4">
    <source>
        <dbReference type="Proteomes" id="UP000290900"/>
    </source>
</evidence>
<name>A0A448YSR0_BRENA</name>
<dbReference type="Proteomes" id="UP000290900">
    <property type="component" value="Unassembled WGS sequence"/>
</dbReference>
<feature type="domain" description="Inner kinetochore subunit AME1" evidence="2">
    <location>
        <begin position="318"/>
        <end position="528"/>
    </location>
</feature>
<organism evidence="3 4">
    <name type="scientific">Brettanomyces naardenensis</name>
    <name type="common">Yeast</name>
    <dbReference type="NCBI Taxonomy" id="13370"/>
    <lineage>
        <taxon>Eukaryota</taxon>
        <taxon>Fungi</taxon>
        <taxon>Dikarya</taxon>
        <taxon>Ascomycota</taxon>
        <taxon>Saccharomycotina</taxon>
        <taxon>Pichiomycetes</taxon>
        <taxon>Pichiales</taxon>
        <taxon>Pichiaceae</taxon>
        <taxon>Brettanomyces</taxon>
    </lineage>
</organism>
<feature type="compositionally biased region" description="Basic residues" evidence="1">
    <location>
        <begin position="308"/>
        <end position="318"/>
    </location>
</feature>
<feature type="compositionally biased region" description="Basic and acidic residues" evidence="1">
    <location>
        <begin position="234"/>
        <end position="256"/>
    </location>
</feature>
<reference evidence="3 4" key="1">
    <citation type="submission" date="2018-12" db="EMBL/GenBank/DDBJ databases">
        <authorList>
            <person name="Tiukova I."/>
            <person name="Dainat J."/>
        </authorList>
    </citation>
    <scope>NUCLEOTIDE SEQUENCE [LARGE SCALE GENOMIC DNA]</scope>
</reference>
<dbReference type="OrthoDB" id="3997995at2759"/>
<dbReference type="AlphaFoldDB" id="A0A448YSR0"/>
<feature type="compositionally biased region" description="Low complexity" evidence="1">
    <location>
        <begin position="57"/>
        <end position="90"/>
    </location>
</feature>
<dbReference type="Pfam" id="PF20994">
    <property type="entry name" value="CENPU"/>
    <property type="match status" value="1"/>
</dbReference>
<dbReference type="InterPro" id="IPR048743">
    <property type="entry name" value="AME1"/>
</dbReference>
<dbReference type="InParanoid" id="A0A448YSR0"/>
<feature type="compositionally biased region" description="Basic and acidic residues" evidence="1">
    <location>
        <begin position="33"/>
        <end position="43"/>
    </location>
</feature>
<sequence length="533" mass="59359">MLSREARKEARKRGSARRTVELDDIVLEPPPIETERIVDDEIHQPVGRGRPKRGANSVSISASAGKVSSKKVSTEILSSSSRESSDNEGSTPARYKLRGDDFDVVIVGEKKAETVDEVKPKRGRPRKVTPKKVTPKTTPKKVIPKATPKTINPKATPRKTNPTATADNTPKRGRPKKAAQRATPRASSKTTPNITPKKAQKAIAKTTSSGRKRKVDIDVRESPVKKRKAPSSRRINDEVEDQKSSKDVEPAERIGSPEEPGSPPSASPPSASPPSASPSPSFDGTSAFNKSRGRISKSYTKKVDARTFKSHKRGRRKENSRVVQIKYRRMPANKTKLITVDVIGQILSDCFSKKSLGKLSSKFQEEGVDQKKFAKFLANYRSFINDYFDSLIDLQLSNNLILYDLSAVNREKNQCRLKIFDTREELNENNIKMTSIRQNYLQLRKRYDEKLKVYNKLLELQRLQRKEQGNGEDVGESTIGSSSQALGSSTQSLMATVKYGLANLKKVSTPGYGLVDKLKAVNEQMEEIISRQI</sequence>
<evidence type="ECO:0000313" key="3">
    <source>
        <dbReference type="EMBL" id="VEU23930.1"/>
    </source>
</evidence>
<feature type="compositionally biased region" description="Basic and acidic residues" evidence="1">
    <location>
        <begin position="108"/>
        <end position="120"/>
    </location>
</feature>
<accession>A0A448YSR0</accession>
<feature type="compositionally biased region" description="Basic residues" evidence="1">
    <location>
        <begin position="121"/>
        <end position="143"/>
    </location>
</feature>
<protein>
    <submittedName>
        <fullName evidence="3">DEKNAAC105170</fullName>
    </submittedName>
</protein>
<keyword evidence="4" id="KW-1185">Reference proteome</keyword>
<proteinExistence type="predicted"/>
<feature type="compositionally biased region" description="Pro residues" evidence="1">
    <location>
        <begin position="260"/>
        <end position="277"/>
    </location>
</feature>
<evidence type="ECO:0000259" key="2">
    <source>
        <dbReference type="Pfam" id="PF20994"/>
    </source>
</evidence>
<feature type="region of interest" description="Disordered" evidence="1">
    <location>
        <begin position="31"/>
        <end position="320"/>
    </location>
</feature>
<feature type="compositionally biased region" description="Basic and acidic residues" evidence="1">
    <location>
        <begin position="215"/>
        <end position="224"/>
    </location>
</feature>
<feature type="compositionally biased region" description="Polar residues" evidence="1">
    <location>
        <begin position="185"/>
        <end position="194"/>
    </location>
</feature>